<dbReference type="PANTHER" id="PTHR31321:SF85">
    <property type="entry name" value="PECTINESTERASE CATALYTIC DOMAIN-CONTAINING PROTEIN"/>
    <property type="match status" value="1"/>
</dbReference>
<sequence length="331" mass="36705">YSFLSTLLLALLSLSKVSFSQDCSDQTQDSETIIVDQSGEGQFTTVQEAIDSVPAKNSIWTHILVKPGIYKEKVVIPANKPCIVLEGNSASDTMIEWGDGGEVDESATFTLSAENFKAKNIGFKNTYNENTQRGDRSSFKPASAFQITSDKVSFYQCRFIGVQDTLTDFQGRHYFDSCYIEGAIDFIWGNGQSVYQGCKINATTDILDGLPGYITAQGRNSATGDTGYIFKECSVEGTGTVYLGRAYKQYSRVVFYKSDLSSVVVPKGWNSWRYAGEEGSITFVENKCTGAGADRSERIKWEKTLSSEELDKLTDTNTFINQDGWLQKQPF</sequence>
<keyword evidence="5" id="KW-0063">Aspartyl esterase</keyword>
<dbReference type="EC" id="3.1.1.11" evidence="3"/>
<dbReference type="EMBL" id="KK198760">
    <property type="protein sequence ID" value="KCW60565.1"/>
    <property type="molecule type" value="Genomic_DNA"/>
</dbReference>
<keyword evidence="9" id="KW-0732">Signal</keyword>
<dbReference type="UniPathway" id="UPA00545">
    <property type="reaction ID" value="UER00823"/>
</dbReference>
<evidence type="ECO:0000259" key="10">
    <source>
        <dbReference type="Pfam" id="PF01095"/>
    </source>
</evidence>
<dbReference type="InterPro" id="IPR000070">
    <property type="entry name" value="Pectinesterase_cat"/>
</dbReference>
<protein>
    <recommendedName>
        <fullName evidence="3">pectinesterase</fullName>
        <ecNumber evidence="3">3.1.1.11</ecNumber>
    </recommendedName>
</protein>
<dbReference type="GO" id="GO:0045490">
    <property type="term" value="P:pectin catabolic process"/>
    <property type="evidence" value="ECO:0000318"/>
    <property type="project" value="GO_Central"/>
</dbReference>
<proteinExistence type="inferred from homology"/>
<dbReference type="GO" id="GO:0030599">
    <property type="term" value="F:pectinesterase activity"/>
    <property type="evidence" value="ECO:0000318"/>
    <property type="project" value="GO_Central"/>
</dbReference>
<feature type="chain" id="PRO_5011109377" description="pectinesterase" evidence="9">
    <location>
        <begin position="21"/>
        <end position="331"/>
    </location>
</feature>
<evidence type="ECO:0000313" key="11">
    <source>
        <dbReference type="EMBL" id="KCW60565.1"/>
    </source>
</evidence>
<comment type="function">
    <text evidence="8">Acts in the modification of cell walls via demethylesterification of cell wall pectin.</text>
</comment>
<dbReference type="InterPro" id="IPR011050">
    <property type="entry name" value="Pectin_lyase_fold/virulence"/>
</dbReference>
<comment type="similarity">
    <text evidence="2">Belongs to the pectinesterase family.</text>
</comment>
<accession>A0A059B4I6</accession>
<gene>
    <name evidence="11" type="ORF">EUGRSUZ_H03297</name>
</gene>
<dbReference type="InterPro" id="IPR012334">
    <property type="entry name" value="Pectin_lyas_fold"/>
</dbReference>
<feature type="domain" description="Pectinesterase catalytic" evidence="10">
    <location>
        <begin position="33"/>
        <end position="315"/>
    </location>
</feature>
<dbReference type="GO" id="GO:0042545">
    <property type="term" value="P:cell wall modification"/>
    <property type="evidence" value="ECO:0007669"/>
    <property type="project" value="InterPro"/>
</dbReference>
<dbReference type="InParanoid" id="A0A059B4I6"/>
<evidence type="ECO:0000256" key="1">
    <source>
        <dbReference type="ARBA" id="ARBA00005184"/>
    </source>
</evidence>
<feature type="non-terminal residue" evidence="11">
    <location>
        <position position="1"/>
    </location>
</feature>
<feature type="signal peptide" evidence="9">
    <location>
        <begin position="1"/>
        <end position="20"/>
    </location>
</feature>
<evidence type="ECO:0000256" key="2">
    <source>
        <dbReference type="ARBA" id="ARBA00008891"/>
    </source>
</evidence>
<evidence type="ECO:0000256" key="5">
    <source>
        <dbReference type="ARBA" id="ARBA00023085"/>
    </source>
</evidence>
<evidence type="ECO:0000256" key="3">
    <source>
        <dbReference type="ARBA" id="ARBA00013229"/>
    </source>
</evidence>
<name>A0A059B4I6_EUCGR</name>
<keyword evidence="4" id="KW-0378">Hydrolase</keyword>
<dbReference type="eggNOG" id="ENOG502QVK0">
    <property type="taxonomic scope" value="Eukaryota"/>
</dbReference>
<keyword evidence="6" id="KW-0325">Glycoprotein</keyword>
<evidence type="ECO:0000256" key="6">
    <source>
        <dbReference type="ARBA" id="ARBA00023180"/>
    </source>
</evidence>
<organism evidence="11">
    <name type="scientific">Eucalyptus grandis</name>
    <name type="common">Flooded gum</name>
    <dbReference type="NCBI Taxonomy" id="71139"/>
    <lineage>
        <taxon>Eukaryota</taxon>
        <taxon>Viridiplantae</taxon>
        <taxon>Streptophyta</taxon>
        <taxon>Embryophyta</taxon>
        <taxon>Tracheophyta</taxon>
        <taxon>Spermatophyta</taxon>
        <taxon>Magnoliopsida</taxon>
        <taxon>eudicotyledons</taxon>
        <taxon>Gunneridae</taxon>
        <taxon>Pentapetalae</taxon>
        <taxon>rosids</taxon>
        <taxon>malvids</taxon>
        <taxon>Myrtales</taxon>
        <taxon>Myrtaceae</taxon>
        <taxon>Myrtoideae</taxon>
        <taxon>Eucalypteae</taxon>
        <taxon>Eucalyptus</taxon>
    </lineage>
</organism>
<dbReference type="Gene3D" id="2.160.20.10">
    <property type="entry name" value="Single-stranded right-handed beta-helix, Pectin lyase-like"/>
    <property type="match status" value="1"/>
</dbReference>
<evidence type="ECO:0000256" key="7">
    <source>
        <dbReference type="ARBA" id="ARBA00047928"/>
    </source>
</evidence>
<evidence type="ECO:0000256" key="4">
    <source>
        <dbReference type="ARBA" id="ARBA00022801"/>
    </source>
</evidence>
<dbReference type="OMA" id="LESECTG"/>
<comment type="pathway">
    <text evidence="1">Glycan metabolism; pectin degradation; 2-dehydro-3-deoxy-D-gluconate from pectin: step 1/5.</text>
</comment>
<comment type="catalytic activity">
    <reaction evidence="7">
        <text>[(1-&gt;4)-alpha-D-galacturonosyl methyl ester](n) + n H2O = [(1-&gt;4)-alpha-D-galacturonosyl](n) + n methanol + n H(+)</text>
        <dbReference type="Rhea" id="RHEA:22380"/>
        <dbReference type="Rhea" id="RHEA-COMP:14570"/>
        <dbReference type="Rhea" id="RHEA-COMP:14573"/>
        <dbReference type="ChEBI" id="CHEBI:15377"/>
        <dbReference type="ChEBI" id="CHEBI:15378"/>
        <dbReference type="ChEBI" id="CHEBI:17790"/>
        <dbReference type="ChEBI" id="CHEBI:140522"/>
        <dbReference type="ChEBI" id="CHEBI:140523"/>
        <dbReference type="EC" id="3.1.1.11"/>
    </reaction>
</comment>
<dbReference type="AlphaFoldDB" id="A0A059B4I6"/>
<dbReference type="PANTHER" id="PTHR31321">
    <property type="entry name" value="ACYL-COA THIOESTER HYDROLASE YBHC-RELATED"/>
    <property type="match status" value="1"/>
</dbReference>
<dbReference type="Gramene" id="KCW60565">
    <property type="protein sequence ID" value="KCW60565"/>
    <property type="gene ID" value="EUGRSUZ_H03297"/>
</dbReference>
<dbReference type="FunFam" id="2.160.20.10:FF:000013">
    <property type="entry name" value="Pectinesterase"/>
    <property type="match status" value="1"/>
</dbReference>
<dbReference type="Pfam" id="PF01095">
    <property type="entry name" value="Pectinesterase"/>
    <property type="match status" value="1"/>
</dbReference>
<dbReference type="SUPFAM" id="SSF51126">
    <property type="entry name" value="Pectin lyase-like"/>
    <property type="match status" value="1"/>
</dbReference>
<evidence type="ECO:0000256" key="8">
    <source>
        <dbReference type="ARBA" id="ARBA00057335"/>
    </source>
</evidence>
<evidence type="ECO:0000256" key="9">
    <source>
        <dbReference type="SAM" id="SignalP"/>
    </source>
</evidence>
<reference evidence="11" key="1">
    <citation type="submission" date="2013-07" db="EMBL/GenBank/DDBJ databases">
        <title>The genome of Eucalyptus grandis.</title>
        <authorList>
            <person name="Schmutz J."/>
            <person name="Hayes R."/>
            <person name="Myburg A."/>
            <person name="Tuskan G."/>
            <person name="Grattapaglia D."/>
            <person name="Rokhsar D.S."/>
        </authorList>
    </citation>
    <scope>NUCLEOTIDE SEQUENCE</scope>
    <source>
        <tissue evidence="11">Leaf extractions</tissue>
    </source>
</reference>